<feature type="region of interest" description="Disordered" evidence="5">
    <location>
        <begin position="131"/>
        <end position="157"/>
    </location>
</feature>
<keyword evidence="2" id="KW-0547">Nucleotide-binding</keyword>
<dbReference type="Proteomes" id="UP000095281">
    <property type="component" value="Unplaced"/>
</dbReference>
<accession>A0A1I8B5Q2</accession>
<reference evidence="7" key="1">
    <citation type="submission" date="2016-11" db="UniProtKB">
        <authorList>
            <consortium name="WormBaseParasite"/>
        </authorList>
    </citation>
    <scope>IDENTIFICATION</scope>
</reference>
<dbReference type="Gene3D" id="3.40.50.300">
    <property type="entry name" value="P-loop containing nucleotide triphosphate hydrolases"/>
    <property type="match status" value="1"/>
</dbReference>
<feature type="region of interest" description="Disordered" evidence="5">
    <location>
        <begin position="233"/>
        <end position="292"/>
    </location>
</feature>
<keyword evidence="4" id="KW-0636">Prenylation</keyword>
<feature type="compositionally biased region" description="Basic residues" evidence="5">
    <location>
        <begin position="253"/>
        <end position="266"/>
    </location>
</feature>
<dbReference type="GO" id="GO:0005525">
    <property type="term" value="F:GTP binding"/>
    <property type="evidence" value="ECO:0007669"/>
    <property type="project" value="UniProtKB-KW"/>
</dbReference>
<dbReference type="AlphaFoldDB" id="A0A1I8B5Q2"/>
<protein>
    <submittedName>
        <fullName evidence="7">Uncharacterized protein</fullName>
    </submittedName>
</protein>
<dbReference type="PANTHER" id="PTHR47980">
    <property type="entry name" value="LD44762P"/>
    <property type="match status" value="1"/>
</dbReference>
<dbReference type="PROSITE" id="PS51419">
    <property type="entry name" value="RAB"/>
    <property type="match status" value="1"/>
</dbReference>
<feature type="region of interest" description="Disordered" evidence="5">
    <location>
        <begin position="1"/>
        <end position="21"/>
    </location>
</feature>
<proteinExistence type="inferred from homology"/>
<dbReference type="InterPro" id="IPR001806">
    <property type="entry name" value="Small_GTPase"/>
</dbReference>
<dbReference type="WBParaSite" id="MhA1_Contig1391.frz3.fgene1">
    <property type="protein sequence ID" value="MhA1_Contig1391.frz3.fgene1"/>
    <property type="gene ID" value="MhA1_Contig1391.frz3.fgene1"/>
</dbReference>
<feature type="compositionally biased region" description="Polar residues" evidence="5">
    <location>
        <begin position="1"/>
        <end position="10"/>
    </location>
</feature>
<evidence type="ECO:0000256" key="3">
    <source>
        <dbReference type="ARBA" id="ARBA00023134"/>
    </source>
</evidence>
<keyword evidence="3" id="KW-0342">GTP-binding</keyword>
<evidence type="ECO:0000256" key="1">
    <source>
        <dbReference type="ARBA" id="ARBA00006270"/>
    </source>
</evidence>
<evidence type="ECO:0000256" key="2">
    <source>
        <dbReference type="ARBA" id="ARBA00022741"/>
    </source>
</evidence>
<dbReference type="PRINTS" id="PR00449">
    <property type="entry name" value="RASTRNSFRMNG"/>
</dbReference>
<dbReference type="GO" id="GO:0003924">
    <property type="term" value="F:GTPase activity"/>
    <property type="evidence" value="ECO:0007669"/>
    <property type="project" value="InterPro"/>
</dbReference>
<keyword evidence="6" id="KW-1185">Reference proteome</keyword>
<evidence type="ECO:0000313" key="6">
    <source>
        <dbReference type="Proteomes" id="UP000095281"/>
    </source>
</evidence>
<evidence type="ECO:0000313" key="7">
    <source>
        <dbReference type="WBParaSite" id="MhA1_Contig1391.frz3.fgene1"/>
    </source>
</evidence>
<evidence type="ECO:0000256" key="5">
    <source>
        <dbReference type="SAM" id="MobiDB-lite"/>
    </source>
</evidence>
<evidence type="ECO:0000256" key="4">
    <source>
        <dbReference type="ARBA" id="ARBA00023289"/>
    </source>
</evidence>
<dbReference type="InterPro" id="IPR050305">
    <property type="entry name" value="Small_GTPase_Rab"/>
</dbReference>
<name>A0A1I8B5Q2_MELHA</name>
<keyword evidence="4" id="KW-0449">Lipoprotein</keyword>
<dbReference type="FunFam" id="3.40.50.300:FF:004206">
    <property type="entry name" value="RAB1B, member RAS oncogene family b"/>
    <property type="match status" value="1"/>
</dbReference>
<dbReference type="SMART" id="SM00175">
    <property type="entry name" value="RAB"/>
    <property type="match status" value="1"/>
</dbReference>
<feature type="compositionally biased region" description="Polar residues" evidence="5">
    <location>
        <begin position="282"/>
        <end position="292"/>
    </location>
</feature>
<organism evidence="6 7">
    <name type="scientific">Meloidogyne hapla</name>
    <name type="common">Root-knot nematode worm</name>
    <dbReference type="NCBI Taxonomy" id="6305"/>
    <lineage>
        <taxon>Eukaryota</taxon>
        <taxon>Metazoa</taxon>
        <taxon>Ecdysozoa</taxon>
        <taxon>Nematoda</taxon>
        <taxon>Chromadorea</taxon>
        <taxon>Rhabditida</taxon>
        <taxon>Tylenchina</taxon>
        <taxon>Tylenchomorpha</taxon>
        <taxon>Tylenchoidea</taxon>
        <taxon>Meloidogynidae</taxon>
        <taxon>Meloidogyninae</taxon>
        <taxon>Meloidogyne</taxon>
    </lineage>
</organism>
<dbReference type="InterPro" id="IPR027417">
    <property type="entry name" value="P-loop_NTPase"/>
</dbReference>
<dbReference type="Pfam" id="PF00071">
    <property type="entry name" value="Ras"/>
    <property type="match status" value="1"/>
</dbReference>
<comment type="similarity">
    <text evidence="1">Belongs to the small GTPase superfamily. Rab family.</text>
</comment>
<sequence>MDITLPTFSSDESEGEAKPNIVQQRRPKPILNRCNEAILKRQIAILQENPFTESYATIIGRRENFDLIIEIIQMASCSYQLEDLDFCRKHILKYAQAAEYEAQLKLNNDKIISVLIRQLLKIRLKVDEKDNSNSFKNRSSHRKRTRTSFENPVPSDDEFDPYLKRKEEIEDIFVKQPSPVPEPAPKVTIIDSNDDYSIQPLNNVSQAIHIPIASIDKIKPKPNEPTRRQQIIQRISGDTYDSVPPNYVFGTRGRNRQKIKQNKIKQPKPSATKSRVHLESIQKPQNSRDNTFSCQDEILSSSSSDIEDSELEDVSPSSSIQSIRLYSSSSSSIQLIKTKKSASLKSTLKQMNGIRCKKTVHYTEDTLFPSVFQATHRILSSRENTPAVASESSTLYKKVPSSDFPIKISRRDNPLIKKPQEIADLKENIRKEFMELLNKFFSFTYRVSRLFIVDSIMEPLDIDVFKNMSIFSMGYPRMPEWFLYALDRWWTDGQKHFYFSKVFILLGMDLNIYYADPEARQEEVVINFLKNLHAWFDDKMRKVQNDIKSNLERNNQTVCVMKNVEDQDGKPLSVPQYPLRLAHIPYFVVITVPELGDWEVFFQGLNDRLRQFVTANKRNFTLLDWANILKKMKPDDVSTVEKRTAVLIREMHYEHGVLLIKILLFDLYNRPKMAKKQYDLLFKLLLIGDSGVGKTCILYRFSDDAFNTTFISTIGIDFKIKTIELKGKKIKLQIWSMTSLTQGALTIFPSGFDTLTRLNKIILLENTFCSSMPPKTS</sequence>
<dbReference type="SUPFAM" id="SSF52540">
    <property type="entry name" value="P-loop containing nucleoside triphosphate hydrolases"/>
    <property type="match status" value="1"/>
</dbReference>